<proteinExistence type="predicted"/>
<dbReference type="Pfam" id="PF00069">
    <property type="entry name" value="Pkinase"/>
    <property type="match status" value="1"/>
</dbReference>
<feature type="domain" description="Protein kinase" evidence="3">
    <location>
        <begin position="35"/>
        <end position="291"/>
    </location>
</feature>
<evidence type="ECO:0000259" key="3">
    <source>
        <dbReference type="PROSITE" id="PS50011"/>
    </source>
</evidence>
<keyword evidence="1" id="KW-0547">Nucleotide-binding</keyword>
<dbReference type="GO" id="GO:0005886">
    <property type="term" value="C:plasma membrane"/>
    <property type="evidence" value="ECO:0007669"/>
    <property type="project" value="TreeGrafter"/>
</dbReference>
<evidence type="ECO:0000313" key="4">
    <source>
        <dbReference type="EnsemblPlants" id="ONIVA11G13010.3"/>
    </source>
</evidence>
<dbReference type="SUPFAM" id="SSF56112">
    <property type="entry name" value="Protein kinase-like (PK-like)"/>
    <property type="match status" value="1"/>
</dbReference>
<dbReference type="PANTHER" id="PTHR27001:SF931">
    <property type="entry name" value="OS11G0664100 PROTEIN"/>
    <property type="match status" value="1"/>
</dbReference>
<sequence length="291" mass="33037">MAPRAKGRGLLRGELTMMELINFSDEDLHKFTKGFSEKRLLGKPGAFGQVYKGRNKGNNYANCPRKVAIKISERKDEYVRIMWKQEINALSSISHANVINLVGFADTEEYYALVYERAKQDLEGFRASNKGELDAILLGVASGLEAIHSAGFVHWDIQLRNILLMKDNTVKIVDFGLATRKGEKMKSAQEKFDVFCFGNLIRELVLLERKEWSPTKCPRILLADICIVNNPDDRPSMATLVSKLKVPCSAMVNWLLKLEKCACIYNNIELENVDTIEEYDVVLYAQHTTRV</sequence>
<dbReference type="InterPro" id="IPR000719">
    <property type="entry name" value="Prot_kinase_dom"/>
</dbReference>
<reference evidence="4" key="1">
    <citation type="submission" date="2015-04" db="UniProtKB">
        <authorList>
            <consortium name="EnsemblPlants"/>
        </authorList>
    </citation>
    <scope>IDENTIFICATION</scope>
    <source>
        <strain evidence="4">SL10</strain>
    </source>
</reference>
<dbReference type="AlphaFoldDB" id="A0A0E0J1X4"/>
<dbReference type="Gramene" id="ONIVA11G13010.3">
    <property type="protein sequence ID" value="ONIVA11G13010.3"/>
    <property type="gene ID" value="ONIVA11G13010"/>
</dbReference>
<keyword evidence="2" id="KW-0067">ATP-binding</keyword>
<protein>
    <recommendedName>
        <fullName evidence="3">Protein kinase domain-containing protein</fullName>
    </recommendedName>
</protein>
<evidence type="ECO:0000256" key="2">
    <source>
        <dbReference type="ARBA" id="ARBA00022840"/>
    </source>
</evidence>
<evidence type="ECO:0000313" key="5">
    <source>
        <dbReference type="Proteomes" id="UP000006591"/>
    </source>
</evidence>
<name>A0A0E0J1X4_ORYNI</name>
<keyword evidence="5" id="KW-1185">Reference proteome</keyword>
<dbReference type="GO" id="GO:0005524">
    <property type="term" value="F:ATP binding"/>
    <property type="evidence" value="ECO:0007669"/>
    <property type="project" value="UniProtKB-KW"/>
</dbReference>
<dbReference type="HOGENOM" id="CLU_957731_0_0_1"/>
<dbReference type="CDD" id="cd00180">
    <property type="entry name" value="PKc"/>
    <property type="match status" value="1"/>
</dbReference>
<dbReference type="Gene3D" id="1.10.510.10">
    <property type="entry name" value="Transferase(Phosphotransferase) domain 1"/>
    <property type="match status" value="1"/>
</dbReference>
<dbReference type="PROSITE" id="PS50011">
    <property type="entry name" value="PROTEIN_KINASE_DOM"/>
    <property type="match status" value="1"/>
</dbReference>
<reference evidence="4" key="2">
    <citation type="submission" date="2018-04" db="EMBL/GenBank/DDBJ databases">
        <title>OnivRS2 (Oryza nivara Reference Sequence Version 2).</title>
        <authorList>
            <person name="Zhang J."/>
            <person name="Kudrna D."/>
            <person name="Lee S."/>
            <person name="Talag J."/>
            <person name="Rajasekar S."/>
            <person name="Welchert J."/>
            <person name="Hsing Y.-I."/>
            <person name="Wing R.A."/>
        </authorList>
    </citation>
    <scope>NUCLEOTIDE SEQUENCE [LARGE SCALE GENOMIC DNA]</scope>
    <source>
        <strain evidence="4">SL10</strain>
    </source>
</reference>
<evidence type="ECO:0000256" key="1">
    <source>
        <dbReference type="ARBA" id="ARBA00022741"/>
    </source>
</evidence>
<dbReference type="Proteomes" id="UP000006591">
    <property type="component" value="Chromosome 11"/>
</dbReference>
<dbReference type="Gene3D" id="3.30.200.20">
    <property type="entry name" value="Phosphorylase Kinase, domain 1"/>
    <property type="match status" value="1"/>
</dbReference>
<organism evidence="4">
    <name type="scientific">Oryza nivara</name>
    <name type="common">Indian wild rice</name>
    <name type="synonym">Oryza sativa f. spontanea</name>
    <dbReference type="NCBI Taxonomy" id="4536"/>
    <lineage>
        <taxon>Eukaryota</taxon>
        <taxon>Viridiplantae</taxon>
        <taxon>Streptophyta</taxon>
        <taxon>Embryophyta</taxon>
        <taxon>Tracheophyta</taxon>
        <taxon>Spermatophyta</taxon>
        <taxon>Magnoliopsida</taxon>
        <taxon>Liliopsida</taxon>
        <taxon>Poales</taxon>
        <taxon>Poaceae</taxon>
        <taxon>BOP clade</taxon>
        <taxon>Oryzoideae</taxon>
        <taxon>Oryzeae</taxon>
        <taxon>Oryzinae</taxon>
        <taxon>Oryza</taxon>
    </lineage>
</organism>
<dbReference type="EnsemblPlants" id="ONIVA11G13010.3">
    <property type="protein sequence ID" value="ONIVA11G13010.3"/>
    <property type="gene ID" value="ONIVA11G13010"/>
</dbReference>
<dbReference type="PANTHER" id="PTHR27001">
    <property type="entry name" value="OS01G0253100 PROTEIN"/>
    <property type="match status" value="1"/>
</dbReference>
<dbReference type="InterPro" id="IPR011009">
    <property type="entry name" value="Kinase-like_dom_sf"/>
</dbReference>
<accession>A0A0E0J1X4</accession>
<dbReference type="GO" id="GO:0004672">
    <property type="term" value="F:protein kinase activity"/>
    <property type="evidence" value="ECO:0007669"/>
    <property type="project" value="InterPro"/>
</dbReference>